<dbReference type="HOGENOM" id="CLU_2107125_0_0_11"/>
<dbReference type="EMBL" id="CP006996">
    <property type="protein sequence ID" value="AHD23957.1"/>
    <property type="molecule type" value="Genomic_DNA"/>
</dbReference>
<sequence length="115" mass="12341">MIHDLDSRFGTTRVTECGPPGAPPVLLLPGAGATSMVWFANAAALGEAHRLLAVDIIGDVGRSVADGDPVRNVDDLLGWHPHRRYPSPPADVPERRGRRRAAGCTGWRCIRRAGL</sequence>
<dbReference type="Proteomes" id="UP000018781">
    <property type="component" value="Chromosome"/>
</dbReference>
<dbReference type="Gene3D" id="3.40.50.1820">
    <property type="entry name" value="alpha/beta hydrolase"/>
    <property type="match status" value="1"/>
</dbReference>
<proteinExistence type="predicted"/>
<dbReference type="eggNOG" id="COG0596">
    <property type="taxonomic scope" value="Bacteria"/>
</dbReference>
<evidence type="ECO:0000313" key="1">
    <source>
        <dbReference type="EMBL" id="AHD23957.1"/>
    </source>
</evidence>
<organism evidence="1 2">
    <name type="scientific">Rhodococcus pyridinivorans SB3094</name>
    <dbReference type="NCBI Taxonomy" id="1435356"/>
    <lineage>
        <taxon>Bacteria</taxon>
        <taxon>Bacillati</taxon>
        <taxon>Actinomycetota</taxon>
        <taxon>Actinomycetes</taxon>
        <taxon>Mycobacteriales</taxon>
        <taxon>Nocardiaceae</taxon>
        <taxon>Rhodococcus</taxon>
    </lineage>
</organism>
<gene>
    <name evidence="1" type="ORF">Y013_23490</name>
</gene>
<dbReference type="SUPFAM" id="SSF53474">
    <property type="entry name" value="alpha/beta-Hydrolases"/>
    <property type="match status" value="1"/>
</dbReference>
<accession>V9XRD2</accession>
<protein>
    <recommendedName>
        <fullName evidence="3">AB hydrolase-1 domain-containing protein</fullName>
    </recommendedName>
</protein>
<dbReference type="InterPro" id="IPR029058">
    <property type="entry name" value="AB_hydrolase_fold"/>
</dbReference>
<dbReference type="AlphaFoldDB" id="V9XRD2"/>
<evidence type="ECO:0008006" key="3">
    <source>
        <dbReference type="Google" id="ProtNLM"/>
    </source>
</evidence>
<dbReference type="PATRIC" id="fig|1435356.3.peg.4733"/>
<evidence type="ECO:0000313" key="2">
    <source>
        <dbReference type="Proteomes" id="UP000018781"/>
    </source>
</evidence>
<dbReference type="RefSeq" id="WP_024103524.1">
    <property type="nucleotide sequence ID" value="NC_023150.1"/>
</dbReference>
<dbReference type="GeneID" id="29940917"/>
<dbReference type="KEGG" id="rpy:Y013_23490"/>
<reference evidence="1 2" key="1">
    <citation type="journal article" date="2014" name="Genome Announc.">
        <title>Complete Genome of Rhodococcus pyridinivorans SB3094, a Methyl-Ethyl-Ketone-Degrading Bacterium Used for Bioaugmentation.</title>
        <authorList>
            <person name="Dueholm M.S."/>
            <person name="Albertsen M."/>
            <person name="D'Imperio S."/>
            <person name="Tale V.P."/>
            <person name="Lewis D."/>
            <person name="Nielsen P.H."/>
            <person name="Nielsen J.L."/>
        </authorList>
    </citation>
    <scope>NUCLEOTIDE SEQUENCE [LARGE SCALE GENOMIC DNA]</scope>
    <source>
        <strain evidence="1 2">SB3094</strain>
    </source>
</reference>
<name>V9XRD2_9NOCA</name>